<comment type="caution">
    <text evidence="4">The sequence shown here is derived from an EMBL/GenBank/DDBJ whole genome shotgun (WGS) entry which is preliminary data.</text>
</comment>
<name>A0ABS9RVS8_9GAMM</name>
<keyword evidence="2" id="KW-0808">Transferase</keyword>
<dbReference type="Gene3D" id="3.40.50.2000">
    <property type="entry name" value="Glycogen Phosphorylase B"/>
    <property type="match status" value="2"/>
</dbReference>
<organism evidence="4 5">
    <name type="scientific">Halomonas flagellata</name>
    <dbReference type="NCBI Taxonomy" id="2920385"/>
    <lineage>
        <taxon>Bacteria</taxon>
        <taxon>Pseudomonadati</taxon>
        <taxon>Pseudomonadota</taxon>
        <taxon>Gammaproteobacteria</taxon>
        <taxon>Oceanospirillales</taxon>
        <taxon>Halomonadaceae</taxon>
        <taxon>Halomonas</taxon>
    </lineage>
</organism>
<protein>
    <submittedName>
        <fullName evidence="4">Glycosyltransferase family 4 protein</fullName>
    </submittedName>
</protein>
<evidence type="ECO:0000313" key="5">
    <source>
        <dbReference type="Proteomes" id="UP001202117"/>
    </source>
</evidence>
<dbReference type="InterPro" id="IPR001296">
    <property type="entry name" value="Glyco_trans_1"/>
</dbReference>
<dbReference type="Proteomes" id="UP001202117">
    <property type="component" value="Unassembled WGS sequence"/>
</dbReference>
<proteinExistence type="predicted"/>
<evidence type="ECO:0000256" key="1">
    <source>
        <dbReference type="ARBA" id="ARBA00022676"/>
    </source>
</evidence>
<evidence type="ECO:0000259" key="3">
    <source>
        <dbReference type="Pfam" id="PF00534"/>
    </source>
</evidence>
<dbReference type="RefSeq" id="WP_240568576.1">
    <property type="nucleotide sequence ID" value="NZ_JAKVPY010000014.1"/>
</dbReference>
<dbReference type="EMBL" id="JAKVPY010000014">
    <property type="protein sequence ID" value="MCH4563952.1"/>
    <property type="molecule type" value="Genomic_DNA"/>
</dbReference>
<accession>A0ABS9RVS8</accession>
<feature type="domain" description="Glycosyl transferase family 1" evidence="3">
    <location>
        <begin position="177"/>
        <end position="335"/>
    </location>
</feature>
<evidence type="ECO:0000313" key="4">
    <source>
        <dbReference type="EMBL" id="MCH4563952.1"/>
    </source>
</evidence>
<dbReference type="PANTHER" id="PTHR12526">
    <property type="entry name" value="GLYCOSYLTRANSFERASE"/>
    <property type="match status" value="1"/>
</dbReference>
<keyword evidence="5" id="KW-1185">Reference proteome</keyword>
<dbReference type="SUPFAM" id="SSF53756">
    <property type="entry name" value="UDP-Glycosyltransferase/glycogen phosphorylase"/>
    <property type="match status" value="1"/>
</dbReference>
<keyword evidence="1" id="KW-0328">Glycosyltransferase</keyword>
<evidence type="ECO:0000256" key="2">
    <source>
        <dbReference type="ARBA" id="ARBA00022679"/>
    </source>
</evidence>
<reference evidence="4 5" key="1">
    <citation type="submission" date="2022-02" db="EMBL/GenBank/DDBJ databases">
        <title>Halomonas fukangensis sp. nov., a halophilic bacterium isolated from a bulk soil of Kalidium foliatum at Fukang.</title>
        <authorList>
            <person name="Huang Y."/>
        </authorList>
    </citation>
    <scope>NUCLEOTIDE SEQUENCE [LARGE SCALE GENOMIC DNA]</scope>
    <source>
        <strain evidence="4 5">EGI 63088</strain>
    </source>
</reference>
<dbReference type="CDD" id="cd03801">
    <property type="entry name" value="GT4_PimA-like"/>
    <property type="match status" value="1"/>
</dbReference>
<dbReference type="PANTHER" id="PTHR12526:SF510">
    <property type="entry name" value="D-INOSITOL 3-PHOSPHATE GLYCOSYLTRANSFERASE"/>
    <property type="match status" value="1"/>
</dbReference>
<sequence length="369" mass="39650">MEKTTMPDLTLIVAGDPGQLTGGYVYDARMVAELCRRGWRVAVTGLDGRFPDPDATARRSLDTTLAALPEGARVVIDGLAMGGLPEVVERHADRLAITALVHHPLADETGLDEESQRRLFASEARALAAIHRVIVTSPYTARGLSRLRVPEARIRVVEPGVERAALAASALDLEDTERPHRLLCVASLTPRKGHELLVEALAGFADRDWECEAIGSHDRDPAHAARLVAATRRHGLAERLLWPGERDAAGLAEAYHHADLFVLPSHYEGYGMVVTEALARGLPVITTTGGALADTLPPAAGITVPPGDALALRGALARWFDDAELRRRLRRGARRAREGLADWQQAGERFAVALDLPASASLAPGDRGA</sequence>
<dbReference type="Pfam" id="PF00534">
    <property type="entry name" value="Glycos_transf_1"/>
    <property type="match status" value="1"/>
</dbReference>
<gene>
    <name evidence="4" type="ORF">MKP05_12535</name>
</gene>